<comment type="caution">
    <text evidence="11">The sequence shown here is derived from an EMBL/GenBank/DDBJ whole genome shotgun (WGS) entry which is preliminary data.</text>
</comment>
<evidence type="ECO:0000256" key="1">
    <source>
        <dbReference type="ARBA" id="ARBA00012513"/>
    </source>
</evidence>
<feature type="region of interest" description="Disordered" evidence="8">
    <location>
        <begin position="283"/>
        <end position="313"/>
    </location>
</feature>
<evidence type="ECO:0000256" key="3">
    <source>
        <dbReference type="ARBA" id="ARBA00022679"/>
    </source>
</evidence>
<dbReference type="EC" id="2.7.11.1" evidence="1"/>
<dbReference type="Gene3D" id="3.30.200.20">
    <property type="entry name" value="Phosphorylase Kinase, domain 1"/>
    <property type="match status" value="1"/>
</dbReference>
<dbReference type="RefSeq" id="WP_189152696.1">
    <property type="nucleotide sequence ID" value="NZ_BMNC01000001.1"/>
</dbReference>
<dbReference type="InterPro" id="IPR008266">
    <property type="entry name" value="Tyr_kinase_AS"/>
</dbReference>
<evidence type="ECO:0000256" key="5">
    <source>
        <dbReference type="ARBA" id="ARBA00022777"/>
    </source>
</evidence>
<organism evidence="11 12">
    <name type="scientific">Lentzea pudingi</name>
    <dbReference type="NCBI Taxonomy" id="1789439"/>
    <lineage>
        <taxon>Bacteria</taxon>
        <taxon>Bacillati</taxon>
        <taxon>Actinomycetota</taxon>
        <taxon>Actinomycetes</taxon>
        <taxon>Pseudonocardiales</taxon>
        <taxon>Pseudonocardiaceae</taxon>
        <taxon>Lentzea</taxon>
    </lineage>
</organism>
<dbReference type="InterPro" id="IPR000719">
    <property type="entry name" value="Prot_kinase_dom"/>
</dbReference>
<evidence type="ECO:0000256" key="7">
    <source>
        <dbReference type="PROSITE-ProRule" id="PRU10141"/>
    </source>
</evidence>
<keyword evidence="4 7" id="KW-0547">Nucleotide-binding</keyword>
<evidence type="ECO:0000313" key="11">
    <source>
        <dbReference type="EMBL" id="GGM70449.1"/>
    </source>
</evidence>
<keyword evidence="3" id="KW-0808">Transferase</keyword>
<evidence type="ECO:0000259" key="10">
    <source>
        <dbReference type="PROSITE" id="PS50011"/>
    </source>
</evidence>
<dbReference type="SUPFAM" id="SSF56112">
    <property type="entry name" value="Protein kinase-like (PK-like)"/>
    <property type="match status" value="1"/>
</dbReference>
<dbReference type="Pfam" id="PF00069">
    <property type="entry name" value="Pkinase"/>
    <property type="match status" value="1"/>
</dbReference>
<dbReference type="InterPro" id="IPR011009">
    <property type="entry name" value="Kinase-like_dom_sf"/>
</dbReference>
<reference evidence="12" key="1">
    <citation type="journal article" date="2019" name="Int. J. Syst. Evol. Microbiol.">
        <title>The Global Catalogue of Microorganisms (GCM) 10K type strain sequencing project: providing services to taxonomists for standard genome sequencing and annotation.</title>
        <authorList>
            <consortium name="The Broad Institute Genomics Platform"/>
            <consortium name="The Broad Institute Genome Sequencing Center for Infectious Disease"/>
            <person name="Wu L."/>
            <person name="Ma J."/>
        </authorList>
    </citation>
    <scope>NUCLEOTIDE SEQUENCE [LARGE SCALE GENOMIC DNA]</scope>
    <source>
        <strain evidence="12">CGMCC 4.7319</strain>
    </source>
</reference>
<dbReference type="PANTHER" id="PTHR43289:SF6">
    <property type="entry name" value="SERINE_THREONINE-PROTEIN KINASE NEKL-3"/>
    <property type="match status" value="1"/>
</dbReference>
<proteinExistence type="predicted"/>
<evidence type="ECO:0000256" key="4">
    <source>
        <dbReference type="ARBA" id="ARBA00022741"/>
    </source>
</evidence>
<evidence type="ECO:0000256" key="9">
    <source>
        <dbReference type="SAM" id="Phobius"/>
    </source>
</evidence>
<evidence type="ECO:0000313" key="12">
    <source>
        <dbReference type="Proteomes" id="UP000597656"/>
    </source>
</evidence>
<keyword evidence="6 7" id="KW-0067">ATP-binding</keyword>
<dbReference type="Gene3D" id="1.10.510.10">
    <property type="entry name" value="Transferase(Phosphotransferase) domain 1"/>
    <property type="match status" value="1"/>
</dbReference>
<feature type="compositionally biased region" description="Basic and acidic residues" evidence="8">
    <location>
        <begin position="283"/>
        <end position="292"/>
    </location>
</feature>
<evidence type="ECO:0000256" key="8">
    <source>
        <dbReference type="SAM" id="MobiDB-lite"/>
    </source>
</evidence>
<dbReference type="PROSITE" id="PS50011">
    <property type="entry name" value="PROTEIN_KINASE_DOM"/>
    <property type="match status" value="1"/>
</dbReference>
<feature type="domain" description="Protein kinase" evidence="10">
    <location>
        <begin position="13"/>
        <end position="269"/>
    </location>
</feature>
<dbReference type="PROSITE" id="PS00107">
    <property type="entry name" value="PROTEIN_KINASE_ATP"/>
    <property type="match status" value="1"/>
</dbReference>
<dbReference type="Proteomes" id="UP000597656">
    <property type="component" value="Unassembled WGS sequence"/>
</dbReference>
<dbReference type="PROSITE" id="PS00109">
    <property type="entry name" value="PROTEIN_KINASE_TYR"/>
    <property type="match status" value="1"/>
</dbReference>
<keyword evidence="2" id="KW-0723">Serine/threonine-protein kinase</keyword>
<dbReference type="InterPro" id="IPR017441">
    <property type="entry name" value="Protein_kinase_ATP_BS"/>
</dbReference>
<sequence>MSQPENFPEIPDIQLTRVLGSGGFATVYEGFQHQFDRRAAVKVFRAGARDRHTRAQFEAECKSVGKVSGLNVVTVHSHGFVPVTAQPYLVMELCQGSLRDRVVRSGPLPPSEVAEIGHLLAATLAELHGKGLVHLDVTPGNVLFLDGRPLLSDFGLCADSQAGQDDEQLANWEHAAPELWKNEPSAFSDVYGLGSTLYYALAGTVAFPLNNGESDIVARHRALSGVLPQIHDPAVPQRLVDLLGEMMTPEPANQRPDAGTASIRLAEFAVEVTPAPRVVRETSARPLADHDGAAGVPMQPGTRVRPGSAKPAEIPKRGKGVVIAASVLGVLVLGAATLLLWPSDDAATPAQPSSSAPAGYTITLAPPVDEGESVRLRWTGPAGLDYAVVVAKEGESEPKTTLVARDTSYTAEIDPQARYCFSIQGTDGQQTVESDPIGVRGASCRN</sequence>
<evidence type="ECO:0000256" key="6">
    <source>
        <dbReference type="ARBA" id="ARBA00022840"/>
    </source>
</evidence>
<feature type="binding site" evidence="7">
    <location>
        <position position="42"/>
    </location>
    <ligand>
        <name>ATP</name>
        <dbReference type="ChEBI" id="CHEBI:30616"/>
    </ligand>
</feature>
<evidence type="ECO:0000256" key="2">
    <source>
        <dbReference type="ARBA" id="ARBA00022527"/>
    </source>
</evidence>
<keyword evidence="12" id="KW-1185">Reference proteome</keyword>
<feature type="transmembrane region" description="Helical" evidence="9">
    <location>
        <begin position="320"/>
        <end position="341"/>
    </location>
</feature>
<keyword evidence="9" id="KW-0472">Membrane</keyword>
<protein>
    <recommendedName>
        <fullName evidence="1">non-specific serine/threonine protein kinase</fullName>
        <ecNumber evidence="1">2.7.11.1</ecNumber>
    </recommendedName>
</protein>
<accession>A0ABQ2HAS9</accession>
<name>A0ABQ2HAS9_9PSEU</name>
<gene>
    <name evidence="11" type="ORF">GCM10011609_02660</name>
</gene>
<dbReference type="PANTHER" id="PTHR43289">
    <property type="entry name" value="MITOGEN-ACTIVATED PROTEIN KINASE KINASE KINASE 20-RELATED"/>
    <property type="match status" value="1"/>
</dbReference>
<keyword evidence="5" id="KW-0418">Kinase</keyword>
<keyword evidence="9" id="KW-1133">Transmembrane helix</keyword>
<keyword evidence="9" id="KW-0812">Transmembrane</keyword>
<dbReference type="EMBL" id="BMNC01000001">
    <property type="protein sequence ID" value="GGM70449.1"/>
    <property type="molecule type" value="Genomic_DNA"/>
</dbReference>
<dbReference type="CDD" id="cd14014">
    <property type="entry name" value="STKc_PknB_like"/>
    <property type="match status" value="1"/>
</dbReference>